<feature type="transmembrane region" description="Helical" evidence="2">
    <location>
        <begin position="6"/>
        <end position="30"/>
    </location>
</feature>
<accession>A0A0E3XAG9</accession>
<evidence type="ECO:0000313" key="3">
    <source>
        <dbReference type="EMBL" id="AKC03539.1"/>
    </source>
</evidence>
<evidence type="ECO:0000313" key="4">
    <source>
        <dbReference type="Proteomes" id="UP000163391"/>
    </source>
</evidence>
<gene>
    <name evidence="3" type="ORF">BVTX09c1_113</name>
</gene>
<evidence type="ECO:0000256" key="1">
    <source>
        <dbReference type="SAM" id="MobiDB-lite"/>
    </source>
</evidence>
<dbReference type="Proteomes" id="UP000163391">
    <property type="component" value="Segment"/>
</dbReference>
<proteinExistence type="predicted"/>
<keyword evidence="2" id="KW-1133">Transmembrane helix</keyword>
<dbReference type="EMBL" id="KM875472">
    <property type="protein sequence ID" value="AKC03539.1"/>
    <property type="molecule type" value="Genomic_DNA"/>
</dbReference>
<keyword evidence="2" id="KW-0472">Membrane</keyword>
<feature type="region of interest" description="Disordered" evidence="1">
    <location>
        <begin position="72"/>
        <end position="99"/>
    </location>
</feature>
<name>A0A0E3XAG9_9POXV</name>
<feature type="region of interest" description="Disordered" evidence="1">
    <location>
        <begin position="127"/>
        <end position="199"/>
    </location>
</feature>
<reference evidence="3 4" key="1">
    <citation type="journal article" date="2015" name="Arch. Virol.">
        <title>Coinfection with multiple strains of bovine papular stomatitis virus.</title>
        <authorList>
            <person name="Huang T."/>
            <person name="Tulman E.R."/>
            <person name="Diel D.G."/>
            <person name="Khatiwada S."/>
            <person name="Sims W."/>
            <person name="Edwards J.F."/>
            <person name="Wen X."/>
            <person name="Kutish G.F."/>
            <person name="Rock D.L."/>
            <person name="Delhon G."/>
        </authorList>
    </citation>
    <scope>NUCLEOTIDE SEQUENCE [LARGE SCALE GENOMIC DNA]</scope>
    <source>
        <strain evidence="3">BV-TX09c1</strain>
    </source>
</reference>
<keyword evidence="2" id="KW-0812">Transmembrane</keyword>
<sequence length="199" mass="21544">MALVLIGLIVGAFYLTAAIIYLLIEIGLAVERLSKKSRAKAHMRQLSTQLGSGTLASTMGTPIPVMGDIGTCSRWDSDTEGDTVSTTSTNDGGTMSRQHSRFQHRLYENFQSGDPGYHSRDTFQVQVRNSGTPPVDNIPPVPKVDEPPYDDAESSGVGSMGSTEHIPSDGDGPEQDLPPPPAHDEVSLQDECDDFYFEE</sequence>
<feature type="compositionally biased region" description="Acidic residues" evidence="1">
    <location>
        <begin position="187"/>
        <end position="199"/>
    </location>
</feature>
<evidence type="ECO:0000256" key="2">
    <source>
        <dbReference type="SAM" id="Phobius"/>
    </source>
</evidence>
<protein>
    <submittedName>
        <fullName evidence="3">Uncharacterized protein</fullName>
    </submittedName>
</protein>
<organism evidence="3 4">
    <name type="scientific">Bovine papular stomatitis virus</name>
    <dbReference type="NCBI Taxonomy" id="129727"/>
    <lineage>
        <taxon>Viruses</taxon>
        <taxon>Varidnaviria</taxon>
        <taxon>Bamfordvirae</taxon>
        <taxon>Nucleocytoviricota</taxon>
        <taxon>Pokkesviricetes</taxon>
        <taxon>Chitovirales</taxon>
        <taxon>Poxviridae</taxon>
        <taxon>Chordopoxvirinae</taxon>
        <taxon>Parapoxvirus</taxon>
        <taxon>Parapoxvirus bovinestomatitis</taxon>
    </lineage>
</organism>
<feature type="compositionally biased region" description="Polar residues" evidence="1">
    <location>
        <begin position="82"/>
        <end position="97"/>
    </location>
</feature>